<dbReference type="OrthoDB" id="5758965at2"/>
<name>A0A1I0G8H5_THASX</name>
<gene>
    <name evidence="2" type="ORF">SAMN05660429_02326</name>
</gene>
<evidence type="ECO:0000313" key="3">
    <source>
        <dbReference type="Proteomes" id="UP000199308"/>
    </source>
</evidence>
<dbReference type="AlphaFoldDB" id="A0A1I0G8H5"/>
<keyword evidence="1" id="KW-0732">Signal</keyword>
<sequence length="493" mass="55023">MVTHVKYYSSLLFVGVILTLLSACSDDESTSAGHITFYNASNNSPALYLYIDDDLSDESYEYVKALTNISFADIGRGTSIDAATYHYELSRKDDDSSARDDLLLIEQGQVGISGLYETLLVLTGDITTPMLTEFQYPIIEDAEDVDEGRANVRFIQTMEYSSNIEVYISEENESFEQAEFVSTMSNLSLSDNIKFDYGYYLLYLVDSNTSEVLFESDAFYLTSAVQYVLSIRQNTGVGSSPFMVDKLYNSTVETLSEVDAESSLALYNAVPEHELLPSYSGLLDGSFSNKDTQYQYSGIAYQAMSNEQVLESGDYALSVSPNQQEDAIVENLFVSLDSNSKQTLFLYLEEEYVDDDGDGDYDENNDGVVDEISLALRTLFVTNSRSQNIYEHTVSVINLIDTDDISSVKVYFVRNNETIASADYLKNASYALPTNITLPNNSYDVYVIGKQGTSDVLIANETLTLNEESPELFLLLTKDYANDSQYSLTFTSQ</sequence>
<protein>
    <recommendedName>
        <fullName evidence="4">DUF4397 domain-containing protein</fullName>
    </recommendedName>
</protein>
<dbReference type="Proteomes" id="UP000199308">
    <property type="component" value="Unassembled WGS sequence"/>
</dbReference>
<proteinExistence type="predicted"/>
<reference evidence="2 3" key="1">
    <citation type="submission" date="2016-10" db="EMBL/GenBank/DDBJ databases">
        <authorList>
            <person name="de Groot N.N."/>
        </authorList>
    </citation>
    <scope>NUCLEOTIDE SEQUENCE [LARGE SCALE GENOMIC DNA]</scope>
    <source>
        <strain evidence="2 3">DSM 19706</strain>
    </source>
</reference>
<dbReference type="RefSeq" id="WP_093330559.1">
    <property type="nucleotide sequence ID" value="NZ_AP027363.1"/>
</dbReference>
<dbReference type="EMBL" id="FOHK01000011">
    <property type="protein sequence ID" value="SET66215.1"/>
    <property type="molecule type" value="Genomic_DNA"/>
</dbReference>
<evidence type="ECO:0000256" key="1">
    <source>
        <dbReference type="SAM" id="SignalP"/>
    </source>
</evidence>
<feature type="chain" id="PRO_5011703882" description="DUF4397 domain-containing protein" evidence="1">
    <location>
        <begin position="26"/>
        <end position="493"/>
    </location>
</feature>
<evidence type="ECO:0000313" key="2">
    <source>
        <dbReference type="EMBL" id="SET66215.1"/>
    </source>
</evidence>
<accession>A0A1I0G8H5</accession>
<keyword evidence="3" id="KW-1185">Reference proteome</keyword>
<dbReference type="PROSITE" id="PS51257">
    <property type="entry name" value="PROKAR_LIPOPROTEIN"/>
    <property type="match status" value="1"/>
</dbReference>
<organism evidence="2 3">
    <name type="scientific">Thalassotalea agarivorans</name>
    <name type="common">Thalassomonas agarivorans</name>
    <dbReference type="NCBI Taxonomy" id="349064"/>
    <lineage>
        <taxon>Bacteria</taxon>
        <taxon>Pseudomonadati</taxon>
        <taxon>Pseudomonadota</taxon>
        <taxon>Gammaproteobacteria</taxon>
        <taxon>Alteromonadales</taxon>
        <taxon>Colwelliaceae</taxon>
        <taxon>Thalassotalea</taxon>
    </lineage>
</organism>
<feature type="signal peptide" evidence="1">
    <location>
        <begin position="1"/>
        <end position="25"/>
    </location>
</feature>
<evidence type="ECO:0008006" key="4">
    <source>
        <dbReference type="Google" id="ProtNLM"/>
    </source>
</evidence>